<keyword evidence="4" id="KW-1185">Reference proteome</keyword>
<evidence type="ECO:0000313" key="3">
    <source>
        <dbReference type="EMBL" id="SFJ46742.1"/>
    </source>
</evidence>
<gene>
    <name evidence="3" type="ORF">SAMN04487893_10865</name>
</gene>
<keyword evidence="2 3" id="KW-0808">Transferase</keyword>
<reference evidence="4" key="1">
    <citation type="submission" date="2016-10" db="EMBL/GenBank/DDBJ databases">
        <authorList>
            <person name="Varghese N."/>
            <person name="Submissions S."/>
        </authorList>
    </citation>
    <scope>NUCLEOTIDE SEQUENCE [LARGE SCALE GENOMIC DNA]</scope>
    <source>
        <strain evidence="4">DSM 26542</strain>
    </source>
</reference>
<dbReference type="EMBL" id="FORU01000008">
    <property type="protein sequence ID" value="SFJ46742.1"/>
    <property type="molecule type" value="Genomic_DNA"/>
</dbReference>
<accession>A0A1I3RLJ9</accession>
<dbReference type="RefSeq" id="WP_245753877.1">
    <property type="nucleotide sequence ID" value="NZ_FORU01000008.1"/>
</dbReference>
<name>A0A1I3RLJ9_9FLAO</name>
<dbReference type="GO" id="GO:0016758">
    <property type="term" value="F:hexosyltransferase activity"/>
    <property type="evidence" value="ECO:0007669"/>
    <property type="project" value="TreeGrafter"/>
</dbReference>
<organism evidence="3 4">
    <name type="scientific">Myroides guanonis</name>
    <dbReference type="NCBI Taxonomy" id="1150112"/>
    <lineage>
        <taxon>Bacteria</taxon>
        <taxon>Pseudomonadati</taxon>
        <taxon>Bacteroidota</taxon>
        <taxon>Flavobacteriia</taxon>
        <taxon>Flavobacteriales</taxon>
        <taxon>Flavobacteriaceae</taxon>
        <taxon>Myroides</taxon>
    </lineage>
</organism>
<dbReference type="PANTHER" id="PTHR34136:SF1">
    <property type="entry name" value="UDP-N-ACETYL-D-MANNOSAMINURONIC ACID TRANSFERASE"/>
    <property type="match status" value="1"/>
</dbReference>
<dbReference type="AlphaFoldDB" id="A0A1I3RLJ9"/>
<sequence length="245" mass="28009">MGEKRDLFGIGVDNLTMQESIDIINKSIDSKQPIMHIVVNAAKLVHMKRDEELFQSIKNADLVNADGMAVVWASKLLGKPLKERVSGIDLFLNLVKNAQLRNETIFLLGAEEKVVNKVAETFKRDFGEGIIAGYHHGYFSKEDEDKLVRQIVDSKATYLYVAMSSPKKEIFLSRYKQELSSVGFIMGVGGSFDVISGKVKRAPEWMQKAGLEWFYRFLQEPKRMWKRSFIDNGKFIAMVMQEKFK</sequence>
<keyword evidence="1" id="KW-0328">Glycosyltransferase</keyword>
<evidence type="ECO:0000313" key="4">
    <source>
        <dbReference type="Proteomes" id="UP000243887"/>
    </source>
</evidence>
<dbReference type="Pfam" id="PF03808">
    <property type="entry name" value="Glyco_tran_WecG"/>
    <property type="match status" value="1"/>
</dbReference>
<dbReference type="STRING" id="1150112.SAMN04487893_10865"/>
<dbReference type="Proteomes" id="UP000243887">
    <property type="component" value="Unassembled WGS sequence"/>
</dbReference>
<dbReference type="InterPro" id="IPR004629">
    <property type="entry name" value="WecG_TagA_CpsF"/>
</dbReference>
<protein>
    <submittedName>
        <fullName evidence="3">N-acetylglucosaminyldiphosphoundecaprenol N-acetyl-beta-D-mannosaminyltransferase</fullName>
    </submittedName>
</protein>
<evidence type="ECO:0000256" key="2">
    <source>
        <dbReference type="ARBA" id="ARBA00022679"/>
    </source>
</evidence>
<dbReference type="CDD" id="cd06533">
    <property type="entry name" value="Glyco_transf_WecG_TagA"/>
    <property type="match status" value="1"/>
</dbReference>
<proteinExistence type="predicted"/>
<dbReference type="PANTHER" id="PTHR34136">
    <property type="match status" value="1"/>
</dbReference>
<evidence type="ECO:0000256" key="1">
    <source>
        <dbReference type="ARBA" id="ARBA00022676"/>
    </source>
</evidence>
<dbReference type="NCBIfam" id="TIGR00696">
    <property type="entry name" value="wecG_tagA_cpsF"/>
    <property type="match status" value="1"/>
</dbReference>